<dbReference type="AlphaFoldDB" id="A0A1G8KQ21"/>
<dbReference type="PANTHER" id="PTHR37166">
    <property type="entry name" value="PROTEIN FLAG"/>
    <property type="match status" value="1"/>
</dbReference>
<keyword evidence="1" id="KW-0969">Cilium</keyword>
<dbReference type="Pfam" id="PF03646">
    <property type="entry name" value="FlaG"/>
    <property type="match status" value="1"/>
</dbReference>
<dbReference type="InterPro" id="IPR035924">
    <property type="entry name" value="FlaG-like_sf"/>
</dbReference>
<evidence type="ECO:0000313" key="1">
    <source>
        <dbReference type="EMBL" id="SDI44970.1"/>
    </source>
</evidence>
<dbReference type="EMBL" id="FNEN01000002">
    <property type="protein sequence ID" value="SDI44970.1"/>
    <property type="molecule type" value="Genomic_DNA"/>
</dbReference>
<organism evidence="1 2">
    <name type="scientific">Natribacillus halophilus</name>
    <dbReference type="NCBI Taxonomy" id="549003"/>
    <lineage>
        <taxon>Bacteria</taxon>
        <taxon>Bacillati</taxon>
        <taxon>Bacillota</taxon>
        <taxon>Bacilli</taxon>
        <taxon>Bacillales</taxon>
        <taxon>Bacillaceae</taxon>
        <taxon>Natribacillus</taxon>
    </lineage>
</organism>
<dbReference type="OrthoDB" id="9799867at2"/>
<proteinExistence type="predicted"/>
<reference evidence="1 2" key="1">
    <citation type="submission" date="2016-10" db="EMBL/GenBank/DDBJ databases">
        <authorList>
            <person name="de Groot N.N."/>
        </authorList>
    </citation>
    <scope>NUCLEOTIDE SEQUENCE [LARGE SCALE GENOMIC DNA]</scope>
    <source>
        <strain evidence="1 2">DSM 21771</strain>
    </source>
</reference>
<keyword evidence="1" id="KW-0282">Flagellum</keyword>
<dbReference type="SUPFAM" id="SSF160214">
    <property type="entry name" value="FlaG-like"/>
    <property type="match status" value="1"/>
</dbReference>
<dbReference type="PANTHER" id="PTHR37166:SF1">
    <property type="entry name" value="PROTEIN FLAG"/>
    <property type="match status" value="1"/>
</dbReference>
<keyword evidence="2" id="KW-1185">Reference proteome</keyword>
<accession>A0A1G8KQ21</accession>
<dbReference type="RefSeq" id="WP_090396119.1">
    <property type="nucleotide sequence ID" value="NZ_FNEN01000002.1"/>
</dbReference>
<dbReference type="InterPro" id="IPR005186">
    <property type="entry name" value="FlaG"/>
</dbReference>
<name>A0A1G8KQ21_9BACI</name>
<dbReference type="Gene3D" id="3.30.160.170">
    <property type="entry name" value="FlaG-like"/>
    <property type="match status" value="1"/>
</dbReference>
<sequence length="112" mass="12724">MHSSQIPSTGAEATFHLQRFKALANEHAQLQDKKRDVPDRGQIDAYVEEMNGLLETTPTSLRFNIHEDLGRIHVHVIDRFSEDVLREVPPEKLLDMTAAILKQVGLIVDEQL</sequence>
<dbReference type="Proteomes" id="UP000198853">
    <property type="component" value="Unassembled WGS sequence"/>
</dbReference>
<keyword evidence="1" id="KW-0966">Cell projection</keyword>
<evidence type="ECO:0000313" key="2">
    <source>
        <dbReference type="Proteomes" id="UP000198853"/>
    </source>
</evidence>
<protein>
    <submittedName>
        <fullName evidence="1">Flagellar protein FlaG</fullName>
    </submittedName>
</protein>
<gene>
    <name evidence="1" type="ORF">SAMN04488123_102212</name>
</gene>